<feature type="compositionally biased region" description="Low complexity" evidence="1">
    <location>
        <begin position="553"/>
        <end position="563"/>
    </location>
</feature>
<proteinExistence type="predicted"/>
<sequence>MPPPGHESVAHPNPQVFSHLSHNTFSSQSEPFNRTNPSSEHPERNLPINSPSADSPMYDSANRTPCYALSTPQTNQTAFFVQPHEHTDGHPAPLPQIVIDRLTLGIPRREIVPPFKLHHPNFQHGSIVGESDNDTFDPQFPSTDLSLITTLRRAGLYFLSLSEFVEKGHSFDAETLNKAQTFLDIVRRFEKSNEHTNQVSINQHDLLCHIDSTTHDSTTLFVERVLVLLSAGDPAFINSMLQFVMGILYLSTLSDVQTFWDSHFFSRLPFSEDDLEHIPHSTLILLIRFMAFVGDQVQDINDPSFTSEQYSDRLLTEMLVPMKPVFLVLFRKRNQSETEFLEDFHNLCLQLRSNENYPWKSHDATLHFVRSLPICFTLTSALVDCERNSNVTDSLNDFGCIFSQRAPVSSSTNAPDPGAYFTPSNYVLESSSYSKKGTGSFASSTRRFNKPKSSNVGPGSYDSPILTSGKAVTSSFATPIATYRSKSVSPVPGAYTPSILTDYPANKPTSLASGFLSLSTRTTSALKPQNPWVPGPGNYDLNSPITPRGSGASQQPQPSSTFKSKTKRFKRPKNETQDPGSYDPKPISTLSQTASSANPSSFFAPIRKERYFSSFATPKEQVPGPGSYDLPRAFPSHLLDHAELDPNDTVFDSPPRNAHDISPPSTHKAKLYGKNRTAITLRVYATGSLEGLSPRGENPEEVLEQVTWGDRRRKPGTIPAALLSRLQQKEMHPSSSFTSTTQRFQHGKKHPVQKDAVFDSQNSPIYSTRRRENTPPGPGSYSSAPIPARKSFKKANSGWV</sequence>
<gene>
    <name evidence="2" type="ORF">BLNAU_16071</name>
</gene>
<keyword evidence="3" id="KW-1185">Reference proteome</keyword>
<protein>
    <submittedName>
        <fullName evidence="2">Uncharacterized protein</fullName>
    </submittedName>
</protein>
<dbReference type="Pfam" id="PF07004">
    <property type="entry name" value="SHIPPO-rpt"/>
    <property type="match status" value="1"/>
</dbReference>
<reference evidence="2 3" key="1">
    <citation type="journal article" date="2022" name="bioRxiv">
        <title>Genomics of Preaxostyla Flagellates Illuminates Evolutionary Transitions and the Path Towards Mitochondrial Loss.</title>
        <authorList>
            <person name="Novak L.V.F."/>
            <person name="Treitli S.C."/>
            <person name="Pyrih J."/>
            <person name="Halakuc P."/>
            <person name="Pipaliya S.V."/>
            <person name="Vacek V."/>
            <person name="Brzon O."/>
            <person name="Soukal P."/>
            <person name="Eme L."/>
            <person name="Dacks J.B."/>
            <person name="Karnkowska A."/>
            <person name="Elias M."/>
            <person name="Hampl V."/>
        </authorList>
    </citation>
    <scope>NUCLEOTIDE SEQUENCE [LARGE SCALE GENOMIC DNA]</scope>
    <source>
        <strain evidence="2">NAU3</strain>
        <tissue evidence="2">Gut</tissue>
    </source>
</reference>
<dbReference type="InterPro" id="IPR010736">
    <property type="entry name" value="SHIPPO-rpt"/>
</dbReference>
<accession>A0ABQ9XC96</accession>
<dbReference type="EMBL" id="JARBJD010000165">
    <property type="protein sequence ID" value="KAK2948965.1"/>
    <property type="molecule type" value="Genomic_DNA"/>
</dbReference>
<feature type="compositionally biased region" description="Polar residues" evidence="1">
    <location>
        <begin position="438"/>
        <end position="457"/>
    </location>
</feature>
<feature type="compositionally biased region" description="Polar residues" evidence="1">
    <location>
        <begin position="15"/>
        <end position="39"/>
    </location>
</feature>
<dbReference type="Proteomes" id="UP001281761">
    <property type="component" value="Unassembled WGS sequence"/>
</dbReference>
<feature type="region of interest" description="Disordered" evidence="1">
    <location>
        <begin position="727"/>
        <end position="800"/>
    </location>
</feature>
<evidence type="ECO:0000313" key="2">
    <source>
        <dbReference type="EMBL" id="KAK2948965.1"/>
    </source>
</evidence>
<feature type="region of interest" description="Disordered" evidence="1">
    <location>
        <begin position="1"/>
        <end position="64"/>
    </location>
</feature>
<comment type="caution">
    <text evidence="2">The sequence shown here is derived from an EMBL/GenBank/DDBJ whole genome shotgun (WGS) entry which is preliminary data.</text>
</comment>
<name>A0ABQ9XC96_9EUKA</name>
<feature type="region of interest" description="Disordered" evidence="1">
    <location>
        <begin position="438"/>
        <end position="464"/>
    </location>
</feature>
<evidence type="ECO:0000313" key="3">
    <source>
        <dbReference type="Proteomes" id="UP001281761"/>
    </source>
</evidence>
<evidence type="ECO:0000256" key="1">
    <source>
        <dbReference type="SAM" id="MobiDB-lite"/>
    </source>
</evidence>
<organism evidence="2 3">
    <name type="scientific">Blattamonas nauphoetae</name>
    <dbReference type="NCBI Taxonomy" id="2049346"/>
    <lineage>
        <taxon>Eukaryota</taxon>
        <taxon>Metamonada</taxon>
        <taxon>Preaxostyla</taxon>
        <taxon>Oxymonadida</taxon>
        <taxon>Blattamonas</taxon>
    </lineage>
</organism>
<feature type="region of interest" description="Disordered" evidence="1">
    <location>
        <begin position="524"/>
        <end position="600"/>
    </location>
</feature>